<sequence>MQTIKRELNEDGVLIKETWMCDGQIHRTDGPAVRCMDADGNICQETWILNNECHETCILNRHPNGKLKIEQWWVDESEDSERLQRTDGPAYQCWNDDGTLAAEEWWVDGKHHRTDGPAMQYWNADGTLSTEHWILDGKHHRTDGPAVQCWNDDGTLTTEEWFIATAEEWFLDGKHHRTDGPAVQRWNDDGTLTAEEWWVDGKKTPRRTIVLARARAKVLRSSRLLILANAVQRVSADSLSVIGGFLK</sequence>
<dbReference type="AlphaFoldDB" id="A0A6C0K8Z7"/>
<organism evidence="1">
    <name type="scientific">viral metagenome</name>
    <dbReference type="NCBI Taxonomy" id="1070528"/>
    <lineage>
        <taxon>unclassified sequences</taxon>
        <taxon>metagenomes</taxon>
        <taxon>organismal metagenomes</taxon>
    </lineage>
</organism>
<evidence type="ECO:0000313" key="1">
    <source>
        <dbReference type="EMBL" id="QHU14535.1"/>
    </source>
</evidence>
<proteinExistence type="predicted"/>
<name>A0A6C0K8Z7_9ZZZZ</name>
<dbReference type="EMBL" id="MN740841">
    <property type="protein sequence ID" value="QHU14535.1"/>
    <property type="molecule type" value="Genomic_DNA"/>
</dbReference>
<accession>A0A6C0K8Z7</accession>
<reference evidence="1" key="1">
    <citation type="journal article" date="2020" name="Nature">
        <title>Giant virus diversity and host interactions through global metagenomics.</title>
        <authorList>
            <person name="Schulz F."/>
            <person name="Roux S."/>
            <person name="Paez-Espino D."/>
            <person name="Jungbluth S."/>
            <person name="Walsh D.A."/>
            <person name="Denef V.J."/>
            <person name="McMahon K.D."/>
            <person name="Konstantinidis K.T."/>
            <person name="Eloe-Fadrosh E.A."/>
            <person name="Kyrpides N.C."/>
            <person name="Woyke T."/>
        </authorList>
    </citation>
    <scope>NUCLEOTIDE SEQUENCE</scope>
    <source>
        <strain evidence="1">GVMAG-S-1102113-118</strain>
    </source>
</reference>
<protein>
    <submittedName>
        <fullName evidence="1">Uncharacterized protein</fullName>
    </submittedName>
</protein>
<dbReference type="Gene3D" id="3.90.930.1">
    <property type="match status" value="1"/>
</dbReference>
<dbReference type="SUPFAM" id="SSF69360">
    <property type="entry name" value="Cell wall binding repeat"/>
    <property type="match status" value="1"/>
</dbReference>